<keyword evidence="2" id="KW-1185">Reference proteome</keyword>
<protein>
    <submittedName>
        <fullName evidence="1">Uncharacterized protein</fullName>
    </submittedName>
</protein>
<dbReference type="OrthoDB" id="8454346at2"/>
<dbReference type="Proteomes" id="UP000035762">
    <property type="component" value="Unassembled WGS sequence"/>
</dbReference>
<dbReference type="RefSeq" id="WP_048757392.1">
    <property type="nucleotide sequence ID" value="NZ_CCAZ020000002.1"/>
</dbReference>
<name>A0A090MUL1_AFIFE</name>
<comment type="caution">
    <text evidence="1">The sequence shown here is derived from an EMBL/GenBank/DDBJ whole genome shotgun (WGS) entry which is preliminary data.</text>
</comment>
<accession>A0A090MUL1</accession>
<dbReference type="STRING" id="1035.BN961_02900"/>
<sequence length="128" mass="14572">MSDLAHVDNLVAEQDRGADLAIVHPVTGDKLDVVLTIAGPDSATARRARLQFSDELVAFRHHPPAEEMERIEVERLARLVIAWKATRDGKPVEFNFTNVVRLLNSARFVREQVEAFSQKREAYFLRTF</sequence>
<dbReference type="AlphaFoldDB" id="A0A090MUL1"/>
<gene>
    <name evidence="1" type="ORF">BN961_02900</name>
</gene>
<evidence type="ECO:0000313" key="1">
    <source>
        <dbReference type="EMBL" id="CEG09474.1"/>
    </source>
</evidence>
<organism evidence="1 2">
    <name type="scientific">Afipia felis</name>
    <name type="common">Cat scratch disease bacillus</name>
    <dbReference type="NCBI Taxonomy" id="1035"/>
    <lineage>
        <taxon>Bacteria</taxon>
        <taxon>Pseudomonadati</taxon>
        <taxon>Pseudomonadota</taxon>
        <taxon>Alphaproteobacteria</taxon>
        <taxon>Hyphomicrobiales</taxon>
        <taxon>Nitrobacteraceae</taxon>
        <taxon>Afipia</taxon>
    </lineage>
</organism>
<proteinExistence type="predicted"/>
<reference evidence="1 2" key="1">
    <citation type="journal article" date="2014" name="Genome Announc.">
        <title>Genome Sequence of Afipia felis Strain 76713, Isolated in Hospital Water Using an Amoeba Co-Culture Procedure.</title>
        <authorList>
            <person name="Benamar S."/>
            <person name="La Scola B."/>
            <person name="Croce O."/>
        </authorList>
    </citation>
    <scope>NUCLEOTIDE SEQUENCE [LARGE SCALE GENOMIC DNA]</scope>
    <source>
        <strain evidence="1 2">76713</strain>
    </source>
</reference>
<evidence type="ECO:0000313" key="2">
    <source>
        <dbReference type="Proteomes" id="UP000035762"/>
    </source>
</evidence>
<dbReference type="EMBL" id="CCAZ020000002">
    <property type="protein sequence ID" value="CEG09474.1"/>
    <property type="molecule type" value="Genomic_DNA"/>
</dbReference>